<comment type="caution">
    <text evidence="2">The sequence shown here is derived from an EMBL/GenBank/DDBJ whole genome shotgun (WGS) entry which is preliminary data.</text>
</comment>
<keyword evidence="1" id="KW-0812">Transmembrane</keyword>
<feature type="transmembrane region" description="Helical" evidence="1">
    <location>
        <begin position="369"/>
        <end position="387"/>
    </location>
</feature>
<feature type="transmembrane region" description="Helical" evidence="1">
    <location>
        <begin position="113"/>
        <end position="134"/>
    </location>
</feature>
<feature type="transmembrane region" description="Helical" evidence="1">
    <location>
        <begin position="63"/>
        <end position="82"/>
    </location>
</feature>
<feature type="transmembrane region" description="Helical" evidence="1">
    <location>
        <begin position="208"/>
        <end position="239"/>
    </location>
</feature>
<dbReference type="STRING" id="1618446.UV61_C0017G0015"/>
<evidence type="ECO:0000256" key="1">
    <source>
        <dbReference type="SAM" id="Phobius"/>
    </source>
</evidence>
<feature type="transmembrane region" description="Helical" evidence="1">
    <location>
        <begin position="339"/>
        <end position="357"/>
    </location>
</feature>
<evidence type="ECO:0000313" key="3">
    <source>
        <dbReference type="Proteomes" id="UP000034050"/>
    </source>
</evidence>
<reference evidence="2 3" key="1">
    <citation type="journal article" date="2015" name="Nature">
        <title>rRNA introns, odd ribosomes, and small enigmatic genomes across a large radiation of phyla.</title>
        <authorList>
            <person name="Brown C.T."/>
            <person name="Hug L.A."/>
            <person name="Thomas B.C."/>
            <person name="Sharon I."/>
            <person name="Castelle C.J."/>
            <person name="Singh A."/>
            <person name="Wilkins M.J."/>
            <person name="Williams K.H."/>
            <person name="Banfield J.F."/>
        </authorList>
    </citation>
    <scope>NUCLEOTIDE SEQUENCE [LARGE SCALE GENOMIC DNA]</scope>
</reference>
<gene>
    <name evidence="2" type="ORF">UV61_C0017G0015</name>
</gene>
<dbReference type="Proteomes" id="UP000034050">
    <property type="component" value="Unassembled WGS sequence"/>
</dbReference>
<evidence type="ECO:0000313" key="2">
    <source>
        <dbReference type="EMBL" id="KKS85504.1"/>
    </source>
</evidence>
<dbReference type="EMBL" id="LCFD01000017">
    <property type="protein sequence ID" value="KKS85504.1"/>
    <property type="molecule type" value="Genomic_DNA"/>
</dbReference>
<accession>A0A0G1CJ37</accession>
<feature type="transmembrane region" description="Helical" evidence="1">
    <location>
        <begin position="141"/>
        <end position="159"/>
    </location>
</feature>
<feature type="transmembrane region" description="Helical" evidence="1">
    <location>
        <begin position="422"/>
        <end position="441"/>
    </location>
</feature>
<feature type="transmembrane region" description="Helical" evidence="1">
    <location>
        <begin position="393"/>
        <end position="410"/>
    </location>
</feature>
<keyword evidence="1" id="KW-1133">Transmembrane helix</keyword>
<dbReference type="AlphaFoldDB" id="A0A0G1CJ37"/>
<proteinExistence type="predicted"/>
<organism evidence="2 3">
    <name type="scientific">Candidatus Gottesmanbacteria bacterium GW2011_GWB1_43_11</name>
    <dbReference type="NCBI Taxonomy" id="1618446"/>
    <lineage>
        <taxon>Bacteria</taxon>
        <taxon>Candidatus Gottesmaniibacteriota</taxon>
    </lineage>
</organism>
<name>A0A0G1CJ37_9BACT</name>
<protein>
    <submittedName>
        <fullName evidence="2">Uncharacterized protein</fullName>
    </submittedName>
</protein>
<keyword evidence="1" id="KW-0472">Membrane</keyword>
<sequence length="562" mass="63138">MRRVKIKPFFLIFASFILLAFLVRIFQARELFFWNIDEDLFGFTAKRILVDQRPVLIGYPIPGGIYTGPLFPYILALWYGIARMNPFNLPILAALLGTVTTFLVYIVGKKICASKLVGVVAAVFFAFAFLVNIYSRVLTELTLVPLLALLVYLILYQNITPVPESPAIDDGDERKSFWGFRYGVSDFKTKKPRLLSRGVLTKHKPKHLLLLGMVLVVAVQNEGSSLSLLALVVVSWLIFRFPVPRATLVRVGMLFAAFHLSLVFFDLRHDFFLLKSFLNFFSVKSPAAVFSFSTLSNTFQVFPAAVSRFLVISGQNDIAAQILPCADLVAARTAAIPPVLFWLAVGIIGYFIVRTLFIKPKEAGPKIIFIHLMIMFGGIFAYNIFLGNWFYEWLLVIFFPGIAIILALMMKDLMDLGKWGRLIGLVFLVGFLFLNLLPLVSATSRFGLAARSRAVKAALTEIGDKPFVLDSIGSCFAQGYNYLFWYFGNFPVQSYSDEQMVPTYYLHSGSQKPEVGVVMVNPSQVESQSFWETRAEYLSKTLVRKQVGEIEILITHLGTGSD</sequence>
<feature type="transmembrane region" description="Helical" evidence="1">
    <location>
        <begin position="246"/>
        <end position="265"/>
    </location>
</feature>
<feature type="transmembrane region" description="Helical" evidence="1">
    <location>
        <begin position="89"/>
        <end position="107"/>
    </location>
</feature>